<evidence type="ECO:0000256" key="1">
    <source>
        <dbReference type="ARBA" id="ARBA00001130"/>
    </source>
</evidence>
<evidence type="ECO:0000256" key="5">
    <source>
        <dbReference type="ARBA" id="ARBA00022729"/>
    </source>
</evidence>
<comment type="similarity">
    <text evidence="2 10">Belongs to the peptidase A1 family.</text>
</comment>
<evidence type="ECO:0000259" key="12">
    <source>
        <dbReference type="PROSITE" id="PS51767"/>
    </source>
</evidence>
<dbReference type="Gene3D" id="2.40.70.10">
    <property type="entry name" value="Acid Proteases"/>
    <property type="match status" value="2"/>
</dbReference>
<dbReference type="InterPro" id="IPR034164">
    <property type="entry name" value="Pepsin-like_dom"/>
</dbReference>
<dbReference type="VEuPathDB" id="FungiDB:SeMB42_g01372"/>
<dbReference type="Pfam" id="PF00026">
    <property type="entry name" value="Asp"/>
    <property type="match status" value="1"/>
</dbReference>
<gene>
    <name evidence="13" type="ORF">SeMB42_g01372</name>
</gene>
<dbReference type="PROSITE" id="PS00141">
    <property type="entry name" value="ASP_PROTEASE"/>
    <property type="match status" value="2"/>
</dbReference>
<evidence type="ECO:0000256" key="2">
    <source>
        <dbReference type="ARBA" id="ARBA00007447"/>
    </source>
</evidence>
<dbReference type="SUPFAM" id="SSF50630">
    <property type="entry name" value="Acid proteases"/>
    <property type="match status" value="1"/>
</dbReference>
<evidence type="ECO:0000256" key="10">
    <source>
        <dbReference type="RuleBase" id="RU000454"/>
    </source>
</evidence>
<dbReference type="PRINTS" id="PR00792">
    <property type="entry name" value="PEPSIN"/>
</dbReference>
<keyword evidence="11" id="KW-0812">Transmembrane</keyword>
<evidence type="ECO:0000256" key="3">
    <source>
        <dbReference type="ARBA" id="ARBA00013205"/>
    </source>
</evidence>
<feature type="disulfide bond" evidence="9">
    <location>
        <begin position="507"/>
        <end position="547"/>
    </location>
</feature>
<evidence type="ECO:0000256" key="9">
    <source>
        <dbReference type="PIRSR" id="PIRSR601461-2"/>
    </source>
</evidence>
<proteinExistence type="inferred from homology"/>
<evidence type="ECO:0000313" key="13">
    <source>
        <dbReference type="EMBL" id="TPX52531.1"/>
    </source>
</evidence>
<dbReference type="InterPro" id="IPR001969">
    <property type="entry name" value="Aspartic_peptidase_AS"/>
</dbReference>
<evidence type="ECO:0000256" key="8">
    <source>
        <dbReference type="PIRSR" id="PIRSR601461-1"/>
    </source>
</evidence>
<comment type="catalytic activity">
    <reaction evidence="1">
        <text>Hydrolysis of proteins with broad specificity similar to that of pepsin A, preferring hydrophobic residues at P1 and P1'. Clots milk and activates trypsinogen. Does not cleave 4-Gln-|-His-5, but does cleave 10-His-|-Leu-11 and 12-Val-|-Glu-13 in B chain of insulin.</text>
        <dbReference type="EC" id="3.4.23.21"/>
    </reaction>
</comment>
<keyword evidence="6 10" id="KW-0064">Aspartyl protease</keyword>
<dbReference type="PANTHER" id="PTHR47966">
    <property type="entry name" value="BETA-SITE APP-CLEAVING ENZYME, ISOFORM A-RELATED"/>
    <property type="match status" value="1"/>
</dbReference>
<protein>
    <recommendedName>
        <fullName evidence="3">rhizopuspepsin</fullName>
        <ecNumber evidence="3">3.4.23.21</ecNumber>
    </recommendedName>
</protein>
<dbReference type="InterPro" id="IPR001461">
    <property type="entry name" value="Aspartic_peptidase_A1"/>
</dbReference>
<dbReference type="GO" id="GO:0004190">
    <property type="term" value="F:aspartic-type endopeptidase activity"/>
    <property type="evidence" value="ECO:0007669"/>
    <property type="project" value="UniProtKB-KW"/>
</dbReference>
<dbReference type="Proteomes" id="UP000317494">
    <property type="component" value="Unassembled WGS sequence"/>
</dbReference>
<dbReference type="InterPro" id="IPR033121">
    <property type="entry name" value="PEPTIDASE_A1"/>
</dbReference>
<dbReference type="PROSITE" id="PS51767">
    <property type="entry name" value="PEPTIDASE_A1"/>
    <property type="match status" value="1"/>
</dbReference>
<accession>A0A507DM88</accession>
<feature type="transmembrane region" description="Helical" evidence="11">
    <location>
        <begin position="629"/>
        <end position="650"/>
    </location>
</feature>
<keyword evidence="9" id="KW-1015">Disulfide bond</keyword>
<evidence type="ECO:0000256" key="6">
    <source>
        <dbReference type="ARBA" id="ARBA00022750"/>
    </source>
</evidence>
<evidence type="ECO:0000256" key="7">
    <source>
        <dbReference type="ARBA" id="ARBA00022801"/>
    </source>
</evidence>
<evidence type="ECO:0000256" key="4">
    <source>
        <dbReference type="ARBA" id="ARBA00022670"/>
    </source>
</evidence>
<dbReference type="FunFam" id="2.40.70.10:FF:000115">
    <property type="entry name" value="Lysosomal aspartic protease"/>
    <property type="match status" value="1"/>
</dbReference>
<dbReference type="InterPro" id="IPR021109">
    <property type="entry name" value="Peptidase_aspartic_dom_sf"/>
</dbReference>
<dbReference type="STRING" id="286115.A0A507DM88"/>
<comment type="caution">
    <text evidence="13">The sequence shown here is derived from an EMBL/GenBank/DDBJ whole genome shotgun (WGS) entry which is preliminary data.</text>
</comment>
<keyword evidence="14" id="KW-1185">Reference proteome</keyword>
<feature type="active site" evidence="8">
    <location>
        <position position="280"/>
    </location>
</feature>
<dbReference type="EC" id="3.4.23.21" evidence="3"/>
<dbReference type="AlphaFoldDB" id="A0A507DM88"/>
<evidence type="ECO:0000256" key="11">
    <source>
        <dbReference type="SAM" id="Phobius"/>
    </source>
</evidence>
<feature type="active site" evidence="8">
    <location>
        <position position="467"/>
    </location>
</feature>
<dbReference type="EMBL" id="QEAN01000034">
    <property type="protein sequence ID" value="TPX52531.1"/>
    <property type="molecule type" value="Genomic_DNA"/>
</dbReference>
<evidence type="ECO:0000313" key="14">
    <source>
        <dbReference type="Proteomes" id="UP000317494"/>
    </source>
</evidence>
<keyword evidence="7 10" id="KW-0378">Hydrolase</keyword>
<keyword evidence="11" id="KW-1133">Transmembrane helix</keyword>
<keyword evidence="5" id="KW-0732">Signal</keyword>
<keyword evidence="4 10" id="KW-0645">Protease</keyword>
<organism evidence="13 14">
    <name type="scientific">Synchytrium endobioticum</name>
    <dbReference type="NCBI Taxonomy" id="286115"/>
    <lineage>
        <taxon>Eukaryota</taxon>
        <taxon>Fungi</taxon>
        <taxon>Fungi incertae sedis</taxon>
        <taxon>Chytridiomycota</taxon>
        <taxon>Chytridiomycota incertae sedis</taxon>
        <taxon>Chytridiomycetes</taxon>
        <taxon>Synchytriales</taxon>
        <taxon>Synchytriaceae</taxon>
        <taxon>Synchytrium</taxon>
    </lineage>
</organism>
<sequence length="651" mass="70537">MGIKYFWKYLTSLNVVKEKLGSVDSKQFFGVTGNAAPKGVTGRAAKAGYTSTSRKLKRIFSDGGTVFVIDGAPTSAKSETSMKRHREWGKVVDELDKVVAFMKQAADDGKKRMPKSFYEKLDRLTRRAFLVNDDVKTGLAAALEAEFKVEKAPGEADVYIGRVATDLDIVVSGIQTFFATGMSRQWSGRHAIEGNLPHSRIYPGMNGNIVEQSHMLPEVSNDGLIRIPLTKRNVPAHRLYRRSDQGGVAVLDSNQLVVLFAYFGKVHIGTPAQPMTMLFDTGSSALWVRSKLCTTCDRKAVSFNQQSSQTYKSMNQSASPITYADGTVVNGVMGSDIVSIAGLAVTGFQFVEATALYNFAADDPADGILGFSLSVSNTPTWFASLVSQKRIASPVFSYWIDRTSTRGEFIFGGIDPAKYTGNITKVPVTTLNGGAPSQFWSSVLTGVATQNQNISLPNRIPLQVAFDTGTSFILLPLEMVQQIHANMPGAQETPSSAGTYALWTVPCDKIPTYPSLTFTFGRTRVTIQPQDYTFVVPSSTGGHGNQCMSGIGGTEASLLGANSQVTALLGNVFLRAFYTVWDVNQQYIGFAIANRTKDDGNQPSRLVVLASDASSPRLDKFSPKGGSTWLSMMAVVLSSSILLVGHLWLVL</sequence>
<keyword evidence="11" id="KW-0472">Membrane</keyword>
<reference evidence="13 14" key="1">
    <citation type="journal article" date="2019" name="Sci. Rep.">
        <title>Comparative genomics of chytrid fungi reveal insights into the obligate biotrophic and pathogenic lifestyle of Synchytrium endobioticum.</title>
        <authorList>
            <person name="van de Vossenberg B.T.L.H."/>
            <person name="Warris S."/>
            <person name="Nguyen H.D.T."/>
            <person name="van Gent-Pelzer M.P.E."/>
            <person name="Joly D.L."/>
            <person name="van de Geest H.C."/>
            <person name="Bonants P.J.M."/>
            <person name="Smith D.S."/>
            <person name="Levesque C.A."/>
            <person name="van der Lee T.A.J."/>
        </authorList>
    </citation>
    <scope>NUCLEOTIDE SEQUENCE [LARGE SCALE GENOMIC DNA]</scope>
    <source>
        <strain evidence="13 14">MB42</strain>
    </source>
</reference>
<dbReference type="GO" id="GO:0006508">
    <property type="term" value="P:proteolysis"/>
    <property type="evidence" value="ECO:0007669"/>
    <property type="project" value="UniProtKB-KW"/>
</dbReference>
<dbReference type="PANTHER" id="PTHR47966:SF51">
    <property type="entry name" value="BETA-SITE APP-CLEAVING ENZYME, ISOFORM A-RELATED"/>
    <property type="match status" value="1"/>
</dbReference>
<dbReference type="CDD" id="cd05471">
    <property type="entry name" value="pepsin_like"/>
    <property type="match status" value="1"/>
</dbReference>
<feature type="domain" description="Peptidase A1" evidence="12">
    <location>
        <begin position="262"/>
        <end position="591"/>
    </location>
</feature>
<name>A0A507DM88_9FUNG</name>